<evidence type="ECO:0000256" key="3">
    <source>
        <dbReference type="ARBA" id="ARBA00022980"/>
    </source>
</evidence>
<reference evidence="7 8" key="1">
    <citation type="journal article" date="2011" name="Proc. Natl. Acad. Sci. U.S.A.">
        <title>Comparative genomics of xylose-fermenting fungi for enhanced biofuel production.</title>
        <authorList>
            <person name="Wohlbach D.J."/>
            <person name="Kuo A."/>
            <person name="Sato T.K."/>
            <person name="Potts K.M."/>
            <person name="Salamov A.A."/>
            <person name="LaButti K.M."/>
            <person name="Sun H."/>
            <person name="Clum A."/>
            <person name="Pangilinan J.L."/>
            <person name="Lindquist E.A."/>
            <person name="Lucas S."/>
            <person name="Lapidus A."/>
            <person name="Jin M."/>
            <person name="Gunawan C."/>
            <person name="Balan V."/>
            <person name="Dale B.E."/>
            <person name="Jeffries T.W."/>
            <person name="Zinkel R."/>
            <person name="Barry K.W."/>
            <person name="Grigoriev I.V."/>
            <person name="Gasch A.P."/>
        </authorList>
    </citation>
    <scope>NUCLEOTIDE SEQUENCE [LARGE SCALE GENOMIC DNA]</scope>
    <source>
        <strain evidence="8">NRRL Y-27907 / 11-Y1</strain>
    </source>
</reference>
<dbReference type="InParanoid" id="G3AHM9"/>
<name>G3AHM9_SPAPN</name>
<comment type="subcellular location">
    <subcellularLocation>
        <location evidence="1">Mitochondrion</location>
    </subcellularLocation>
</comment>
<keyword evidence="8" id="KW-1185">Reference proteome</keyword>
<organism evidence="8">
    <name type="scientific">Spathaspora passalidarum (strain NRRL Y-27907 / 11-Y1)</name>
    <dbReference type="NCBI Taxonomy" id="619300"/>
    <lineage>
        <taxon>Eukaryota</taxon>
        <taxon>Fungi</taxon>
        <taxon>Dikarya</taxon>
        <taxon>Ascomycota</taxon>
        <taxon>Saccharomycotina</taxon>
        <taxon>Pichiomycetes</taxon>
        <taxon>Debaryomycetaceae</taxon>
        <taxon>Spathaspora</taxon>
    </lineage>
</organism>
<dbReference type="InterPro" id="IPR042776">
    <property type="entry name" value="Ribosomal_mL53_fung"/>
</dbReference>
<dbReference type="Gene3D" id="3.40.30.10">
    <property type="entry name" value="Glutaredoxin"/>
    <property type="match status" value="1"/>
</dbReference>
<dbReference type="FunCoup" id="G3AHM9">
    <property type="interactions" value="95"/>
</dbReference>
<dbReference type="KEGG" id="spaa:SPAPADRAFT_135544"/>
<gene>
    <name evidence="7" type="ORF">SPAPADRAFT_135544</name>
</gene>
<evidence type="ECO:0000256" key="5">
    <source>
        <dbReference type="ARBA" id="ARBA00023274"/>
    </source>
</evidence>
<dbReference type="PANTHER" id="PTHR28236">
    <property type="entry name" value="54S RIBOSOMAL PROTEIN L44, MITOCHONDRIAL"/>
    <property type="match status" value="1"/>
</dbReference>
<evidence type="ECO:0000313" key="7">
    <source>
        <dbReference type="EMBL" id="EGW34194.1"/>
    </source>
</evidence>
<dbReference type="EMBL" id="GL996500">
    <property type="protein sequence ID" value="EGW34194.1"/>
    <property type="molecule type" value="Genomic_DNA"/>
</dbReference>
<dbReference type="STRING" id="619300.G3AHM9"/>
<dbReference type="HOGENOM" id="CLU_131037_1_1_1"/>
<keyword evidence="4" id="KW-0496">Mitochondrion</keyword>
<keyword evidence="5" id="KW-0687">Ribonucleoprotein</keyword>
<comment type="similarity">
    <text evidence="2">Belongs to the mitochondrion-specific ribosomal protein mL53 family.</text>
</comment>
<protein>
    <recommendedName>
        <fullName evidence="6">Large ribosomal subunit protein mL53</fullName>
    </recommendedName>
</protein>
<evidence type="ECO:0000256" key="1">
    <source>
        <dbReference type="ARBA" id="ARBA00004173"/>
    </source>
</evidence>
<accession>G3AHM9</accession>
<dbReference type="OrthoDB" id="46988at2759"/>
<dbReference type="eggNOG" id="ENOG502S452">
    <property type="taxonomic scope" value="Eukaryota"/>
</dbReference>
<dbReference type="RefSeq" id="XP_007373778.1">
    <property type="nucleotide sequence ID" value="XM_007373716.1"/>
</dbReference>
<dbReference type="Pfam" id="PF10780">
    <property type="entry name" value="MRP_L53"/>
    <property type="match status" value="1"/>
</dbReference>
<keyword evidence="3" id="KW-0689">Ribosomal protein</keyword>
<dbReference type="InterPro" id="IPR019716">
    <property type="entry name" value="Ribosomal_mL53"/>
</dbReference>
<dbReference type="Proteomes" id="UP000000709">
    <property type="component" value="Unassembled WGS sequence"/>
</dbReference>
<evidence type="ECO:0000313" key="8">
    <source>
        <dbReference type="Proteomes" id="UP000000709"/>
    </source>
</evidence>
<evidence type="ECO:0000256" key="2">
    <source>
        <dbReference type="ARBA" id="ARBA00005557"/>
    </source>
</evidence>
<dbReference type="OMA" id="MDFNCSK"/>
<dbReference type="GO" id="GO:0005762">
    <property type="term" value="C:mitochondrial large ribosomal subunit"/>
    <property type="evidence" value="ECO:0007669"/>
    <property type="project" value="EnsemblFungi"/>
</dbReference>
<evidence type="ECO:0000256" key="4">
    <source>
        <dbReference type="ARBA" id="ARBA00023128"/>
    </source>
</evidence>
<sequence length="92" mass="10427">MITKYFANVVVKFDAFGVGARNARIFLSQVPTTAKIDCKVLAPNSQDEQQIKVTFKDKHVMSIDPCNTSINQMKEYFDAHSRKMAIEASIRE</sequence>
<dbReference type="GO" id="GO:0003735">
    <property type="term" value="F:structural constituent of ribosome"/>
    <property type="evidence" value="ECO:0007669"/>
    <property type="project" value="EnsemblFungi"/>
</dbReference>
<proteinExistence type="inferred from homology"/>
<dbReference type="PANTHER" id="PTHR28236:SF1">
    <property type="entry name" value="LARGE RIBOSOMAL SUBUNIT PROTEIN ML53"/>
    <property type="match status" value="1"/>
</dbReference>
<dbReference type="AlphaFoldDB" id="G3AHM9"/>
<evidence type="ECO:0000256" key="6">
    <source>
        <dbReference type="ARBA" id="ARBA00035180"/>
    </source>
</evidence>
<dbReference type="GeneID" id="18869899"/>